<dbReference type="PANTHER" id="PTHR46033:SF1">
    <property type="entry name" value="PROTEIN MAIN-LIKE 2"/>
    <property type="match status" value="1"/>
</dbReference>
<comment type="caution">
    <text evidence="4">The sequence shown here is derived from an EMBL/GenBank/DDBJ whole genome shotgun (WGS) entry which is preliminary data.</text>
</comment>
<keyword evidence="1" id="KW-0175">Coiled coil</keyword>
<keyword evidence="4" id="KW-0378">Hydrolase</keyword>
<dbReference type="Pfam" id="PF10536">
    <property type="entry name" value="PMD"/>
    <property type="match status" value="2"/>
</dbReference>
<feature type="region of interest" description="Disordered" evidence="2">
    <location>
        <begin position="287"/>
        <end position="349"/>
    </location>
</feature>
<dbReference type="AlphaFoldDB" id="A0A443Q107"/>
<dbReference type="Proteomes" id="UP000283530">
    <property type="component" value="Unassembled WGS sequence"/>
</dbReference>
<feature type="domain" description="Aminotransferase-like plant mobile" evidence="3">
    <location>
        <begin position="385"/>
        <end position="625"/>
    </location>
</feature>
<feature type="compositionally biased region" description="Basic and acidic residues" evidence="2">
    <location>
        <begin position="57"/>
        <end position="69"/>
    </location>
</feature>
<dbReference type="GO" id="GO:0010073">
    <property type="term" value="P:meristem maintenance"/>
    <property type="evidence" value="ECO:0007669"/>
    <property type="project" value="InterPro"/>
</dbReference>
<organism evidence="4 5">
    <name type="scientific">Cinnamomum micranthum f. kanehirae</name>
    <dbReference type="NCBI Taxonomy" id="337451"/>
    <lineage>
        <taxon>Eukaryota</taxon>
        <taxon>Viridiplantae</taxon>
        <taxon>Streptophyta</taxon>
        <taxon>Embryophyta</taxon>
        <taxon>Tracheophyta</taxon>
        <taxon>Spermatophyta</taxon>
        <taxon>Magnoliopsida</taxon>
        <taxon>Magnoliidae</taxon>
        <taxon>Laurales</taxon>
        <taxon>Lauraceae</taxon>
        <taxon>Cinnamomum</taxon>
    </lineage>
</organism>
<evidence type="ECO:0000256" key="2">
    <source>
        <dbReference type="SAM" id="MobiDB-lite"/>
    </source>
</evidence>
<feature type="domain" description="Aminotransferase-like plant mobile" evidence="3">
    <location>
        <begin position="166"/>
        <end position="260"/>
    </location>
</feature>
<dbReference type="OrthoDB" id="1938336at2759"/>
<accession>A0A443Q107</accession>
<dbReference type="InterPro" id="IPR044824">
    <property type="entry name" value="MAIN-like"/>
</dbReference>
<proteinExistence type="predicted"/>
<name>A0A443Q107_9MAGN</name>
<reference evidence="4 5" key="1">
    <citation type="journal article" date="2019" name="Nat. Plants">
        <title>Stout camphor tree genome fills gaps in understanding of flowering plant genome evolution.</title>
        <authorList>
            <person name="Chaw S.M."/>
            <person name="Liu Y.C."/>
            <person name="Wu Y.W."/>
            <person name="Wang H.Y."/>
            <person name="Lin C.I."/>
            <person name="Wu C.S."/>
            <person name="Ke H.M."/>
            <person name="Chang L.Y."/>
            <person name="Hsu C.Y."/>
            <person name="Yang H.T."/>
            <person name="Sudianto E."/>
            <person name="Hsu M.H."/>
            <person name="Wu K.P."/>
            <person name="Wang L.N."/>
            <person name="Leebens-Mack J.H."/>
            <person name="Tsai I.J."/>
        </authorList>
    </citation>
    <scope>NUCLEOTIDE SEQUENCE [LARGE SCALE GENOMIC DNA]</scope>
    <source>
        <strain evidence="5">cv. Chaw 1501</strain>
        <tissue evidence="4">Young leaves</tissue>
    </source>
</reference>
<dbReference type="EMBL" id="QPKB01000012">
    <property type="protein sequence ID" value="RWR96711.1"/>
    <property type="molecule type" value="Genomic_DNA"/>
</dbReference>
<evidence type="ECO:0000313" key="4">
    <source>
        <dbReference type="EMBL" id="RWR96711.1"/>
    </source>
</evidence>
<dbReference type="GO" id="GO:0016787">
    <property type="term" value="F:hydrolase activity"/>
    <property type="evidence" value="ECO:0007669"/>
    <property type="project" value="UniProtKB-KW"/>
</dbReference>
<feature type="coiled-coil region" evidence="1">
    <location>
        <begin position="664"/>
        <end position="785"/>
    </location>
</feature>
<evidence type="ECO:0000256" key="1">
    <source>
        <dbReference type="SAM" id="Coils"/>
    </source>
</evidence>
<dbReference type="InterPro" id="IPR019557">
    <property type="entry name" value="AminoTfrase-like_pln_mobile"/>
</dbReference>
<keyword evidence="5" id="KW-1185">Reference proteome</keyword>
<feature type="compositionally biased region" description="Polar residues" evidence="2">
    <location>
        <begin position="326"/>
        <end position="337"/>
    </location>
</feature>
<dbReference type="PANTHER" id="PTHR46033">
    <property type="entry name" value="PROTEIN MAIN-LIKE 2"/>
    <property type="match status" value="1"/>
</dbReference>
<gene>
    <name evidence="4" type="ORF">CKAN_02611000</name>
</gene>
<evidence type="ECO:0000259" key="3">
    <source>
        <dbReference type="Pfam" id="PF10536"/>
    </source>
</evidence>
<evidence type="ECO:0000313" key="5">
    <source>
        <dbReference type="Proteomes" id="UP000283530"/>
    </source>
</evidence>
<sequence length="816" mass="92157">MVTVSGPIKVCQVTADGLPYIGRNRDLLSGLMYGDRIAHGEVADRANTAGKSSYDPDSQRKQEYDEITKRPGSLPQTHIAMGRKKIPTSQGKRTSSSADDDAVAHASLLKKKAWMVFSKRTADHLADQIRKGETVSGVETRLSWVVVHSWYEQLPPLLKSRVDGMGFKDFFSIEPFRVDRALIASLSERWRDETHSFHFPHGELTISLEDIVQCWGLRVVGTPVFSEGAYSEPDANRDLFRKFFGFLPSTKGAQIPLAWLYTTYCPAKAQELAHRRLAAQGVTPDVEVGDVEAPNGGASSTSSGGGGEDGASGAIPPLEVVEEQHQSGTNAGSSSGVSRKGIPTASHKRRRVAGIPDLEYEVHMRKKVVVNPRGSFQPPGEPTNMNPDAHLRAFLLYFLGSTFFCGSSGNFAIGALLHYLEDLDKFKDYAWGAAALAHLFWSLDNRVRNGRGRNNLGGFVAIMQVWAWEHLSTCRPTQLLDRQDLFPRAARWYPSANMRSFERTLPAEVAARLRHAGLRHGENEYRHVYNELDDNEILWRPYGQITEASPAIVREAVHLFNKDIWLHAPRIAARLVMSRATRQFQDHAVVPPPSDDPLTYMYKGWSQRTFKSSHPCAEEIEDWNKGGQLAGQHVFALPYDTWWLTTPHRQFLPRVYRGGSYFTIKNRFEELEQLRGEKAALEREVEELRVHPTARVSPQVLQSEILMKAKEDLQRRMGEMERKWREEKEEMERKLKEKEESEQRLQDRLADMEQTIEGLTNQDQLSKVQKEVASLRTEVANLKSLEAVASEDGALCKRKVTTPLSLRRSKRNHRVT</sequence>
<protein>
    <submittedName>
        <fullName evidence="4">Hydrolase/ protein serine/threonine phosphatase isoform X3</fullName>
    </submittedName>
</protein>
<feature type="region of interest" description="Disordered" evidence="2">
    <location>
        <begin position="47"/>
        <end position="99"/>
    </location>
</feature>